<evidence type="ECO:0000313" key="2">
    <source>
        <dbReference type="EMBL" id="SDG73874.1"/>
    </source>
</evidence>
<dbReference type="EMBL" id="FNCS01000007">
    <property type="protein sequence ID" value="SDG73874.1"/>
    <property type="molecule type" value="Genomic_DNA"/>
</dbReference>
<gene>
    <name evidence="2" type="ORF">SAMN04487974_10734</name>
</gene>
<dbReference type="AlphaFoldDB" id="A0A1G7WPQ8"/>
<proteinExistence type="predicted"/>
<keyword evidence="3" id="KW-1185">Reference proteome</keyword>
<protein>
    <submittedName>
        <fullName evidence="2">Uncharacterized protein</fullName>
    </submittedName>
</protein>
<evidence type="ECO:0000256" key="1">
    <source>
        <dbReference type="SAM" id="MobiDB-lite"/>
    </source>
</evidence>
<dbReference type="STRING" id="440168.SAMN04487974_10734"/>
<evidence type="ECO:0000313" key="3">
    <source>
        <dbReference type="Proteomes" id="UP000199495"/>
    </source>
</evidence>
<reference evidence="2 3" key="1">
    <citation type="submission" date="2016-10" db="EMBL/GenBank/DDBJ databases">
        <authorList>
            <person name="de Groot N.N."/>
        </authorList>
    </citation>
    <scope>NUCLEOTIDE SEQUENCE [LARGE SCALE GENOMIC DNA]</scope>
    <source>
        <strain evidence="2 3">CGMCC 1.10267</strain>
    </source>
</reference>
<organism evidence="2 3">
    <name type="scientific">Pelagibacterium luteolum</name>
    <dbReference type="NCBI Taxonomy" id="440168"/>
    <lineage>
        <taxon>Bacteria</taxon>
        <taxon>Pseudomonadati</taxon>
        <taxon>Pseudomonadota</taxon>
        <taxon>Alphaproteobacteria</taxon>
        <taxon>Hyphomicrobiales</taxon>
        <taxon>Devosiaceae</taxon>
        <taxon>Pelagibacterium</taxon>
    </lineage>
</organism>
<feature type="region of interest" description="Disordered" evidence="1">
    <location>
        <begin position="32"/>
        <end position="82"/>
    </location>
</feature>
<accession>A0A1G7WPQ8</accession>
<feature type="compositionally biased region" description="Basic and acidic residues" evidence="1">
    <location>
        <begin position="44"/>
        <end position="55"/>
    </location>
</feature>
<name>A0A1G7WPQ8_9HYPH</name>
<sequence length="104" mass="12247">MERKRLRSTSARPVFEDKDQALYKRAIDKHLGHTGKAPIPLDQALKEEGLHDPDRRRRYHQYRQEEMRVDPQTADDDAGLEFNRRIEERAIARNGRPKGGRQND</sequence>
<dbReference type="Proteomes" id="UP000199495">
    <property type="component" value="Unassembled WGS sequence"/>
</dbReference>